<comment type="caution">
    <text evidence="1">The sequence shown here is derived from an EMBL/GenBank/DDBJ whole genome shotgun (WGS) entry which is preliminary data.</text>
</comment>
<dbReference type="AlphaFoldDB" id="X1FK98"/>
<proteinExistence type="predicted"/>
<dbReference type="EMBL" id="BARU01001833">
    <property type="protein sequence ID" value="GAH21203.1"/>
    <property type="molecule type" value="Genomic_DNA"/>
</dbReference>
<name>X1FK98_9ZZZZ</name>
<accession>X1FK98</accession>
<sequence>MVNIIYRHYKKGDDGQIADLFNRAFQMNGVGIIRTSEEWNWRYVKSPHFESEMIQIAEVVEKNK</sequence>
<protein>
    <submittedName>
        <fullName evidence="1">Uncharacterized protein</fullName>
    </submittedName>
</protein>
<organism evidence="1">
    <name type="scientific">marine sediment metagenome</name>
    <dbReference type="NCBI Taxonomy" id="412755"/>
    <lineage>
        <taxon>unclassified sequences</taxon>
        <taxon>metagenomes</taxon>
        <taxon>ecological metagenomes</taxon>
    </lineage>
</organism>
<gene>
    <name evidence="1" type="ORF">S03H2_04578</name>
</gene>
<feature type="non-terminal residue" evidence="1">
    <location>
        <position position="64"/>
    </location>
</feature>
<reference evidence="1" key="1">
    <citation type="journal article" date="2014" name="Front. Microbiol.">
        <title>High frequency of phylogenetically diverse reductive dehalogenase-homologous genes in deep subseafloor sedimentary metagenomes.</title>
        <authorList>
            <person name="Kawai M."/>
            <person name="Futagami T."/>
            <person name="Toyoda A."/>
            <person name="Takaki Y."/>
            <person name="Nishi S."/>
            <person name="Hori S."/>
            <person name="Arai W."/>
            <person name="Tsubouchi T."/>
            <person name="Morono Y."/>
            <person name="Uchiyama I."/>
            <person name="Ito T."/>
            <person name="Fujiyama A."/>
            <person name="Inagaki F."/>
            <person name="Takami H."/>
        </authorList>
    </citation>
    <scope>NUCLEOTIDE SEQUENCE</scope>
    <source>
        <strain evidence="1">Expedition CK06-06</strain>
    </source>
</reference>
<evidence type="ECO:0000313" key="1">
    <source>
        <dbReference type="EMBL" id="GAH21203.1"/>
    </source>
</evidence>